<accession>A0A375IPR3</accession>
<gene>
    <name evidence="3" type="ORF">CT19425_MP70261</name>
</gene>
<evidence type="ECO:0000313" key="3">
    <source>
        <dbReference type="EMBL" id="SPK76101.1"/>
    </source>
</evidence>
<dbReference type="Proteomes" id="UP000255505">
    <property type="component" value="Plasmid II"/>
</dbReference>
<dbReference type="SUPFAM" id="SSF75304">
    <property type="entry name" value="Amidase signature (AS) enzymes"/>
    <property type="match status" value="1"/>
</dbReference>
<sequence>MIAATMSNPADLSATALLALYARRELSPVEALDAVLNRIHRYDLPFNAFRFVDTDGARAAARASERRWMRGAPLGLLDGVAVSFKDLLHVRGWPTRMGSLATSDAPQPDDCPAAAKLREHGAVLLGRTNTSEFGTKGITESALAGITRNPWNRLHTPGGSSGGAAAATALGLGPLHVATDGGGSIRAPAAACGVFGLKPSSGRVPCYPTAHSGTLFHVGPIARSVTDAALLLTVISGPDIRDEHALPYQPRDWRSGLDDGIAGLRVAYSRTLGYLPVDPEIGHCCDAAVQRLATLGAIVEEADPGFENPAAVFRVLWDAGVARLLRGFSTDRLALLDPLLPEAAARGRDLSAVAYLDAVARRGQLGVAMRRFHERYDLLVTPTLASGPPVVNVPHSAPHCLPFNLTGQPAASVPCGVTQAGLPIGLQIVGPNHADARVLLAARALEATFPWPTPSLDPQGDNHDRN</sequence>
<dbReference type="InterPro" id="IPR023631">
    <property type="entry name" value="Amidase_dom"/>
</dbReference>
<dbReference type="RefSeq" id="WP_231942648.1">
    <property type="nucleotide sequence ID" value="NZ_LT991977.1"/>
</dbReference>
<dbReference type="Pfam" id="PF01425">
    <property type="entry name" value="Amidase"/>
    <property type="match status" value="1"/>
</dbReference>
<dbReference type="GO" id="GO:0003824">
    <property type="term" value="F:catalytic activity"/>
    <property type="evidence" value="ECO:0007669"/>
    <property type="project" value="InterPro"/>
</dbReference>
<evidence type="ECO:0000259" key="2">
    <source>
        <dbReference type="Pfam" id="PF01425"/>
    </source>
</evidence>
<dbReference type="EMBL" id="LT991977">
    <property type="protein sequence ID" value="SPK76101.1"/>
    <property type="molecule type" value="Genomic_DNA"/>
</dbReference>
<reference evidence="3 4" key="1">
    <citation type="submission" date="2018-01" db="EMBL/GenBank/DDBJ databases">
        <authorList>
            <person name="Gaut B.S."/>
            <person name="Morton B.R."/>
            <person name="Clegg M.T."/>
            <person name="Duvall M.R."/>
        </authorList>
    </citation>
    <scope>NUCLEOTIDE SEQUENCE [LARGE SCALE GENOMIC DNA]</scope>
    <source>
        <strain evidence="3">Cupriavidus taiwanensis LMG 19425</strain>
        <plasmid evidence="4">Plasmid ii</plasmid>
    </source>
</reference>
<dbReference type="AlphaFoldDB" id="A0A375IPR3"/>
<dbReference type="InterPro" id="IPR000120">
    <property type="entry name" value="Amidase"/>
</dbReference>
<evidence type="ECO:0000313" key="4">
    <source>
        <dbReference type="Proteomes" id="UP000255505"/>
    </source>
</evidence>
<dbReference type="InterPro" id="IPR036928">
    <property type="entry name" value="AS_sf"/>
</dbReference>
<keyword evidence="3" id="KW-0614">Plasmid</keyword>
<dbReference type="Gene3D" id="3.90.1300.10">
    <property type="entry name" value="Amidase signature (AS) domain"/>
    <property type="match status" value="1"/>
</dbReference>
<evidence type="ECO:0000256" key="1">
    <source>
        <dbReference type="ARBA" id="ARBA00009199"/>
    </source>
</evidence>
<proteinExistence type="inferred from homology"/>
<feature type="domain" description="Amidase" evidence="2">
    <location>
        <begin position="30"/>
        <end position="439"/>
    </location>
</feature>
<name>A0A375IPR3_9BURK</name>
<dbReference type="PANTHER" id="PTHR11895">
    <property type="entry name" value="TRANSAMIDASE"/>
    <property type="match status" value="1"/>
</dbReference>
<dbReference type="NCBIfam" id="NF004815">
    <property type="entry name" value="PRK06169.1"/>
    <property type="match status" value="1"/>
</dbReference>
<comment type="similarity">
    <text evidence="1">Belongs to the amidase family.</text>
</comment>
<geneLocation type="plasmid" evidence="3">
    <name>II</name>
</geneLocation>
<dbReference type="PANTHER" id="PTHR11895:SF7">
    <property type="entry name" value="GLUTAMYL-TRNA(GLN) AMIDOTRANSFERASE SUBUNIT A, MITOCHONDRIAL"/>
    <property type="match status" value="1"/>
</dbReference>
<organism evidence="3 4">
    <name type="scientific">Cupriavidus taiwanensis</name>
    <dbReference type="NCBI Taxonomy" id="164546"/>
    <lineage>
        <taxon>Bacteria</taxon>
        <taxon>Pseudomonadati</taxon>
        <taxon>Pseudomonadota</taxon>
        <taxon>Betaproteobacteria</taxon>
        <taxon>Burkholderiales</taxon>
        <taxon>Burkholderiaceae</taxon>
        <taxon>Cupriavidus</taxon>
    </lineage>
</organism>
<protein>
    <submittedName>
        <fullName evidence="3">Amidase</fullName>
    </submittedName>
</protein>